<gene>
    <name evidence="3" type="ORF">QWZ10_23315</name>
</gene>
<evidence type="ECO:0000259" key="2">
    <source>
        <dbReference type="Pfam" id="PF03466"/>
    </source>
</evidence>
<accession>A0ABT8DAZ8</accession>
<organism evidence="3 4">
    <name type="scientific">Paracoccus cavernae</name>
    <dbReference type="NCBI Taxonomy" id="1571207"/>
    <lineage>
        <taxon>Bacteria</taxon>
        <taxon>Pseudomonadati</taxon>
        <taxon>Pseudomonadota</taxon>
        <taxon>Alphaproteobacteria</taxon>
        <taxon>Rhodobacterales</taxon>
        <taxon>Paracoccaceae</taxon>
        <taxon>Paracoccus</taxon>
    </lineage>
</organism>
<dbReference type="PANTHER" id="PTHR30537">
    <property type="entry name" value="HTH-TYPE TRANSCRIPTIONAL REGULATOR"/>
    <property type="match status" value="1"/>
</dbReference>
<dbReference type="InterPro" id="IPR058163">
    <property type="entry name" value="LysR-type_TF_proteobact-type"/>
</dbReference>
<dbReference type="PANTHER" id="PTHR30537:SF31">
    <property type="entry name" value="TRANSCRIPTIONAL REGULATOR, LYSR FAMILY"/>
    <property type="match status" value="1"/>
</dbReference>
<evidence type="ECO:0000256" key="1">
    <source>
        <dbReference type="ARBA" id="ARBA00009437"/>
    </source>
</evidence>
<dbReference type="SUPFAM" id="SSF53850">
    <property type="entry name" value="Periplasmic binding protein-like II"/>
    <property type="match status" value="1"/>
</dbReference>
<evidence type="ECO:0000313" key="4">
    <source>
        <dbReference type="Proteomes" id="UP001243846"/>
    </source>
</evidence>
<reference evidence="4" key="1">
    <citation type="journal article" date="2019" name="Int. J. Syst. Evol. Microbiol.">
        <title>The Global Catalogue of Microorganisms (GCM) 10K type strain sequencing project: providing services to taxonomists for standard genome sequencing and annotation.</title>
        <authorList>
            <consortium name="The Broad Institute Genomics Platform"/>
            <consortium name="The Broad Institute Genome Sequencing Center for Infectious Disease"/>
            <person name="Wu L."/>
            <person name="Ma J."/>
        </authorList>
    </citation>
    <scope>NUCLEOTIDE SEQUENCE [LARGE SCALE GENOMIC DNA]</scope>
    <source>
        <strain evidence="4">CECT 8482</strain>
    </source>
</reference>
<dbReference type="EMBL" id="JAUFRC010000003">
    <property type="protein sequence ID" value="MDN3713972.1"/>
    <property type="molecule type" value="Genomic_DNA"/>
</dbReference>
<evidence type="ECO:0000313" key="3">
    <source>
        <dbReference type="EMBL" id="MDN3713972.1"/>
    </source>
</evidence>
<comment type="similarity">
    <text evidence="1">Belongs to the LysR transcriptional regulatory family.</text>
</comment>
<feature type="domain" description="LysR substrate-binding" evidence="2">
    <location>
        <begin position="10"/>
        <end position="107"/>
    </location>
</feature>
<comment type="caution">
    <text evidence="3">The sequence shown here is derived from an EMBL/GenBank/DDBJ whole genome shotgun (WGS) entry which is preliminary data.</text>
</comment>
<protein>
    <submittedName>
        <fullName evidence="3">LysR substrate-binding domain-containing protein</fullName>
    </submittedName>
</protein>
<keyword evidence="4" id="KW-1185">Reference proteome</keyword>
<dbReference type="Gene3D" id="3.40.190.10">
    <property type="entry name" value="Periplasmic binding protein-like II"/>
    <property type="match status" value="2"/>
</dbReference>
<dbReference type="Proteomes" id="UP001243846">
    <property type="component" value="Unassembled WGS sequence"/>
</dbReference>
<name>A0ABT8DAZ8_9RHOB</name>
<proteinExistence type="inferred from homology"/>
<dbReference type="InterPro" id="IPR005119">
    <property type="entry name" value="LysR_subst-bd"/>
</dbReference>
<sequence length="119" mass="13207">MPSLSWNPDDTSHLWDLVGPEGRHARISFQPRLLTQDMAALVEATLAGLGVTQLPAAVARPHLKTGRLVEILPGWRPRSGVVHAVFPSRRGRSPTVLTFLDFLEAEFRDALRDPEPVRP</sequence>
<dbReference type="Pfam" id="PF03466">
    <property type="entry name" value="LysR_substrate"/>
    <property type="match status" value="1"/>
</dbReference>